<dbReference type="Proteomes" id="UP000240493">
    <property type="component" value="Unassembled WGS sequence"/>
</dbReference>
<proteinExistence type="predicted"/>
<reference evidence="2 3" key="1">
    <citation type="submission" date="2016-07" db="EMBL/GenBank/DDBJ databases">
        <title>Multiple horizontal gene transfer events from other fungi enriched the ability of initially mycotrophic Trichoderma (Ascomycota) to feed on dead plant biomass.</title>
        <authorList>
            <consortium name="DOE Joint Genome Institute"/>
            <person name="Aerts A."/>
            <person name="Atanasova L."/>
            <person name="Chenthamara K."/>
            <person name="Zhang J."/>
            <person name="Grujic M."/>
            <person name="Henrissat B."/>
            <person name="Kuo A."/>
            <person name="Salamov A."/>
            <person name="Lipzen A."/>
            <person name="Labutti K."/>
            <person name="Barry K."/>
            <person name="Miao Y."/>
            <person name="Rahimi M.J."/>
            <person name="Shen Q."/>
            <person name="Grigoriev I.V."/>
            <person name="Kubicek C.P."/>
            <person name="Druzhinina I.S."/>
        </authorList>
    </citation>
    <scope>NUCLEOTIDE SEQUENCE [LARGE SCALE GENOMIC DNA]</scope>
    <source>
        <strain evidence="2 3">CBS 433.97</strain>
    </source>
</reference>
<feature type="compositionally biased region" description="Polar residues" evidence="1">
    <location>
        <begin position="69"/>
        <end position="85"/>
    </location>
</feature>
<keyword evidence="3" id="KW-1185">Reference proteome</keyword>
<gene>
    <name evidence="2" type="ORF">M441DRAFT_56071</name>
</gene>
<name>A0A2T3ZE13_TRIA4</name>
<evidence type="ECO:0000313" key="3">
    <source>
        <dbReference type="Proteomes" id="UP000240493"/>
    </source>
</evidence>
<protein>
    <submittedName>
        <fullName evidence="2">Uncharacterized protein</fullName>
    </submittedName>
</protein>
<dbReference type="AlphaFoldDB" id="A0A2T3ZE13"/>
<feature type="compositionally biased region" description="Polar residues" evidence="1">
    <location>
        <begin position="17"/>
        <end position="28"/>
    </location>
</feature>
<dbReference type="EMBL" id="KZ679259">
    <property type="protein sequence ID" value="PTB43039.1"/>
    <property type="molecule type" value="Genomic_DNA"/>
</dbReference>
<evidence type="ECO:0000256" key="1">
    <source>
        <dbReference type="SAM" id="MobiDB-lite"/>
    </source>
</evidence>
<evidence type="ECO:0000313" key="2">
    <source>
        <dbReference type="EMBL" id="PTB43039.1"/>
    </source>
</evidence>
<feature type="region of interest" description="Disordered" evidence="1">
    <location>
        <begin position="66"/>
        <end position="85"/>
    </location>
</feature>
<feature type="region of interest" description="Disordered" evidence="1">
    <location>
        <begin position="1"/>
        <end position="56"/>
    </location>
</feature>
<accession>A0A2T3ZE13</accession>
<sequence>MRFFPRPDYSTHHRSAISISLSPKQQPVPSAKWPPRTSNQSPLGLGSYPDGQSPLPKRLYTIRVRDQRSSSPFDTHTHTLVNEAG</sequence>
<organism evidence="2 3">
    <name type="scientific">Trichoderma asperellum (strain ATCC 204424 / CBS 433.97 / NBRC 101777)</name>
    <dbReference type="NCBI Taxonomy" id="1042311"/>
    <lineage>
        <taxon>Eukaryota</taxon>
        <taxon>Fungi</taxon>
        <taxon>Dikarya</taxon>
        <taxon>Ascomycota</taxon>
        <taxon>Pezizomycotina</taxon>
        <taxon>Sordariomycetes</taxon>
        <taxon>Hypocreomycetidae</taxon>
        <taxon>Hypocreales</taxon>
        <taxon>Hypocreaceae</taxon>
        <taxon>Trichoderma</taxon>
    </lineage>
</organism>